<keyword evidence="1" id="KW-0812">Transmembrane</keyword>
<dbReference type="OrthoDB" id="5381494at2"/>
<evidence type="ECO:0000313" key="2">
    <source>
        <dbReference type="EMBL" id="RKH39841.1"/>
    </source>
</evidence>
<dbReference type="AlphaFoldDB" id="A0A3A8NCE0"/>
<organism evidence="2 3">
    <name type="scientific">Corallococcus sicarius</name>
    <dbReference type="NCBI Taxonomy" id="2316726"/>
    <lineage>
        <taxon>Bacteria</taxon>
        <taxon>Pseudomonadati</taxon>
        <taxon>Myxococcota</taxon>
        <taxon>Myxococcia</taxon>
        <taxon>Myxococcales</taxon>
        <taxon>Cystobacterineae</taxon>
        <taxon>Myxococcaceae</taxon>
        <taxon>Corallococcus</taxon>
    </lineage>
</organism>
<keyword evidence="1" id="KW-1133">Transmembrane helix</keyword>
<proteinExistence type="predicted"/>
<dbReference type="EMBL" id="RAWG01000149">
    <property type="protein sequence ID" value="RKH39841.1"/>
    <property type="molecule type" value="Genomic_DNA"/>
</dbReference>
<accession>A0A3A8NCE0</accession>
<dbReference type="Proteomes" id="UP000273405">
    <property type="component" value="Unassembled WGS sequence"/>
</dbReference>
<dbReference type="RefSeq" id="WP_120627325.1">
    <property type="nucleotide sequence ID" value="NZ_RAWG01000149.1"/>
</dbReference>
<protein>
    <submittedName>
        <fullName evidence="2">Uncharacterized protein</fullName>
    </submittedName>
</protein>
<gene>
    <name evidence="2" type="ORF">D7X12_22430</name>
</gene>
<sequence length="219" mass="23817">MSVLGQLGVVLGGLALAVVLLRLNFWRALLFLFPGSVRIEPEAPADQMDLPDALAPLAGQLQALGFTPLGSHEEKPLLQRATRSYDWAHLGERVFATLHLGTDDLPRLYLLTPLVSGDSGGFVVTASYRRPALDLPGYRSGSLEDASPERLLRAHVRRLEGLSPGAASDFTWEGRVQAGRAWYQGLGRKEIRRQNLQGLLWTAIALAIVASSFLGRRAG</sequence>
<evidence type="ECO:0000256" key="1">
    <source>
        <dbReference type="SAM" id="Phobius"/>
    </source>
</evidence>
<comment type="caution">
    <text evidence="2">The sequence shown here is derived from an EMBL/GenBank/DDBJ whole genome shotgun (WGS) entry which is preliminary data.</text>
</comment>
<keyword evidence="1" id="KW-0472">Membrane</keyword>
<keyword evidence="3" id="KW-1185">Reference proteome</keyword>
<evidence type="ECO:0000313" key="3">
    <source>
        <dbReference type="Proteomes" id="UP000273405"/>
    </source>
</evidence>
<feature type="transmembrane region" description="Helical" evidence="1">
    <location>
        <begin position="198"/>
        <end position="215"/>
    </location>
</feature>
<name>A0A3A8NCE0_9BACT</name>
<feature type="transmembrane region" description="Helical" evidence="1">
    <location>
        <begin position="6"/>
        <end position="25"/>
    </location>
</feature>
<reference evidence="3" key="1">
    <citation type="submission" date="2018-09" db="EMBL/GenBank/DDBJ databases">
        <authorList>
            <person name="Livingstone P.G."/>
            <person name="Whitworth D.E."/>
        </authorList>
    </citation>
    <scope>NUCLEOTIDE SEQUENCE [LARGE SCALE GENOMIC DNA]</scope>
    <source>
        <strain evidence="3">CA040B</strain>
    </source>
</reference>